<reference evidence="2" key="1">
    <citation type="journal article" date="2022" name="Int. J. Mol. Sci.">
        <title>Draft Genome of Tanacetum Coccineum: Genomic Comparison of Closely Related Tanacetum-Family Plants.</title>
        <authorList>
            <person name="Yamashiro T."/>
            <person name="Shiraishi A."/>
            <person name="Nakayama K."/>
            <person name="Satake H."/>
        </authorList>
    </citation>
    <scope>NUCLEOTIDE SEQUENCE</scope>
</reference>
<evidence type="ECO:0000313" key="2">
    <source>
        <dbReference type="EMBL" id="GJU02219.1"/>
    </source>
</evidence>
<protein>
    <recommendedName>
        <fullName evidence="4">Retrotransposon gag domain-containing protein</fullName>
    </recommendedName>
</protein>
<name>A0ABQ5ITB8_9ASTR</name>
<dbReference type="Proteomes" id="UP001151760">
    <property type="component" value="Unassembled WGS sequence"/>
</dbReference>
<evidence type="ECO:0000313" key="3">
    <source>
        <dbReference type="Proteomes" id="UP001151760"/>
    </source>
</evidence>
<reference evidence="2" key="2">
    <citation type="submission" date="2022-01" db="EMBL/GenBank/DDBJ databases">
        <authorList>
            <person name="Yamashiro T."/>
            <person name="Shiraishi A."/>
            <person name="Satake H."/>
            <person name="Nakayama K."/>
        </authorList>
    </citation>
    <scope>NUCLEOTIDE SEQUENCE</scope>
</reference>
<dbReference type="PANTHER" id="PTHR33223">
    <property type="entry name" value="CCHC-TYPE DOMAIN-CONTAINING PROTEIN"/>
    <property type="match status" value="1"/>
</dbReference>
<comment type="caution">
    <text evidence="2">The sequence shown here is derived from an EMBL/GenBank/DDBJ whole genome shotgun (WGS) entry which is preliminary data.</text>
</comment>
<dbReference type="EMBL" id="BQNB010021038">
    <property type="protein sequence ID" value="GJU02219.1"/>
    <property type="molecule type" value="Genomic_DNA"/>
</dbReference>
<accession>A0ABQ5ITB8</accession>
<proteinExistence type="predicted"/>
<feature type="region of interest" description="Disordered" evidence="1">
    <location>
        <begin position="96"/>
        <end position="116"/>
    </location>
</feature>
<organism evidence="2 3">
    <name type="scientific">Tanacetum coccineum</name>
    <dbReference type="NCBI Taxonomy" id="301880"/>
    <lineage>
        <taxon>Eukaryota</taxon>
        <taxon>Viridiplantae</taxon>
        <taxon>Streptophyta</taxon>
        <taxon>Embryophyta</taxon>
        <taxon>Tracheophyta</taxon>
        <taxon>Spermatophyta</taxon>
        <taxon>Magnoliopsida</taxon>
        <taxon>eudicotyledons</taxon>
        <taxon>Gunneridae</taxon>
        <taxon>Pentapetalae</taxon>
        <taxon>asterids</taxon>
        <taxon>campanulids</taxon>
        <taxon>Asterales</taxon>
        <taxon>Asteraceae</taxon>
        <taxon>Asteroideae</taxon>
        <taxon>Anthemideae</taxon>
        <taxon>Anthemidinae</taxon>
        <taxon>Tanacetum</taxon>
    </lineage>
</organism>
<evidence type="ECO:0000256" key="1">
    <source>
        <dbReference type="SAM" id="MobiDB-lite"/>
    </source>
</evidence>
<dbReference type="PANTHER" id="PTHR33223:SF11">
    <property type="entry name" value="ELEMENT PROTEIN, PUTATIVE-RELATED"/>
    <property type="match status" value="1"/>
</dbReference>
<gene>
    <name evidence="2" type="ORF">Tco_1112557</name>
</gene>
<evidence type="ECO:0008006" key="4">
    <source>
        <dbReference type="Google" id="ProtNLM"/>
    </source>
</evidence>
<keyword evidence="3" id="KW-1185">Reference proteome</keyword>
<sequence>MDSNVVSIIFIGMQTNSGLSAEHPSDTYVFTMKMEILLESASNKLLVADVSQPDVNGHAKPEVVVAAASQDDEAVNADSHEDPRLYQRSLSACSDPAKDDAAASQDDEAVNVDSHEDPRLYQRYLSACSDPAKDDGVFCGPSADHCTSELETRMTRSSTKKLTAPYDNPKHIFRSSRKLIRTRSLYHLDSPGSNLFSDYEDHFEEEETETMGEPTMEEYMTKTREDSGFRIVRPKIDDNARFDLKGQFLTEFRDNTFSGSDNEDANEHIEKVLEIVDLFHIPEVTQDQIILRVFPMSLTGAASRWLRNEPVGSIDTSETLKKKFLSKYYPHARTAKKMEAINTF</sequence>